<keyword evidence="1" id="KW-0175">Coiled coil</keyword>
<evidence type="ECO:0000313" key="6">
    <source>
        <dbReference type="Proteomes" id="UP000001593"/>
    </source>
</evidence>
<reference evidence="5 6" key="1">
    <citation type="journal article" date="2007" name="Science">
        <title>Sea anemone genome reveals ancestral eumetazoan gene repertoire and genomic organization.</title>
        <authorList>
            <person name="Putnam N.H."/>
            <person name="Srivastava M."/>
            <person name="Hellsten U."/>
            <person name="Dirks B."/>
            <person name="Chapman J."/>
            <person name="Salamov A."/>
            <person name="Terry A."/>
            <person name="Shapiro H."/>
            <person name="Lindquist E."/>
            <person name="Kapitonov V.V."/>
            <person name="Jurka J."/>
            <person name="Genikhovich G."/>
            <person name="Grigoriev I.V."/>
            <person name="Lucas S.M."/>
            <person name="Steele R.E."/>
            <person name="Finnerty J.R."/>
            <person name="Technau U."/>
            <person name="Martindale M.Q."/>
            <person name="Rokhsar D.S."/>
        </authorList>
    </citation>
    <scope>NUCLEOTIDE SEQUENCE [LARGE SCALE GENOMIC DNA]</scope>
    <source>
        <strain evidence="6">CH2 X CH6</strain>
    </source>
</reference>
<accession>A7S9S1</accession>
<feature type="region of interest" description="Disordered" evidence="2">
    <location>
        <begin position="540"/>
        <end position="571"/>
    </location>
</feature>
<evidence type="ECO:0000259" key="4">
    <source>
        <dbReference type="Pfam" id="PF16501"/>
    </source>
</evidence>
<dbReference type="Gene3D" id="3.30.160.60">
    <property type="entry name" value="Classic Zinc Finger"/>
    <property type="match status" value="1"/>
</dbReference>
<feature type="compositionally biased region" description="Basic residues" evidence="2">
    <location>
        <begin position="946"/>
        <end position="960"/>
    </location>
</feature>
<name>A7S9S1_NEMVE</name>
<feature type="domain" description="C2H2-type" evidence="3">
    <location>
        <begin position="878"/>
        <end position="901"/>
    </location>
</feature>
<evidence type="ECO:0000313" key="5">
    <source>
        <dbReference type="EMBL" id="EDO39561.1"/>
    </source>
</evidence>
<dbReference type="PANTHER" id="PTHR31434">
    <property type="entry name" value="S PHASE CYCLIN A-ASSOCIATED PROTEIN IN THE ENDOPLASMIC RETICULUM"/>
    <property type="match status" value="1"/>
</dbReference>
<dbReference type="InParanoid" id="A7S9S1"/>
<feature type="region of interest" description="Disordered" evidence="2">
    <location>
        <begin position="81"/>
        <end position="147"/>
    </location>
</feature>
<evidence type="ECO:0000259" key="3">
    <source>
        <dbReference type="Pfam" id="PF12874"/>
    </source>
</evidence>
<dbReference type="PANTHER" id="PTHR31434:SF2">
    <property type="entry name" value="S PHASE CYCLIN A-ASSOCIATED PROTEIN IN THE ENDOPLASMIC RETICULUM"/>
    <property type="match status" value="1"/>
</dbReference>
<dbReference type="OMA" id="EKSDANC"/>
<evidence type="ECO:0000256" key="1">
    <source>
        <dbReference type="SAM" id="Coils"/>
    </source>
</evidence>
<evidence type="ECO:0008006" key="7">
    <source>
        <dbReference type="Google" id="ProtNLM"/>
    </source>
</evidence>
<feature type="region of interest" description="Disordered" evidence="2">
    <location>
        <begin position="927"/>
        <end position="984"/>
    </location>
</feature>
<dbReference type="InterPro" id="IPR013087">
    <property type="entry name" value="Znf_C2H2_type"/>
</dbReference>
<feature type="compositionally biased region" description="Acidic residues" evidence="2">
    <location>
        <begin position="548"/>
        <end position="566"/>
    </location>
</feature>
<feature type="compositionally biased region" description="Basic and acidic residues" evidence="2">
    <location>
        <begin position="337"/>
        <end position="356"/>
    </location>
</feature>
<feature type="region of interest" description="Disordered" evidence="2">
    <location>
        <begin position="1"/>
        <end position="64"/>
    </location>
</feature>
<feature type="compositionally biased region" description="Polar residues" evidence="2">
    <location>
        <begin position="322"/>
        <end position="332"/>
    </location>
</feature>
<proteinExistence type="predicted"/>
<keyword evidence="6" id="KW-1185">Reference proteome</keyword>
<dbReference type="STRING" id="45351.A7S9S1"/>
<dbReference type="SUPFAM" id="SSF57667">
    <property type="entry name" value="beta-beta-alpha zinc fingers"/>
    <property type="match status" value="1"/>
</dbReference>
<feature type="region of interest" description="Disordered" evidence="2">
    <location>
        <begin position="263"/>
        <end position="400"/>
    </location>
</feature>
<dbReference type="Proteomes" id="UP000001593">
    <property type="component" value="Unassembled WGS sequence"/>
</dbReference>
<sequence>MSQQDGNGRRRRSPRVSSSRSNESLSGGKYNNNSNEKLTAREGGSGRKNAANKKGIYRTSSHDHVRKLVEQEGRTARNLVTWSVPVSTSQSEEKPKRTKPRVTARKRYSTPDKSGSSEREGSPVTKGGSKSPNRGRSSRKTSLSSTGRKSDLRARYWSYLFDNLKRAVDEIYSTCEVDESTVECQEVIMMLDQCRRDFAALIERIHVQDAFEKADRKDRPTSLAWEVRKSSPGKSLVTSPCTVQERNTDSPVRSLDFTAHNSASAVVPHPSAPQQSPLTGLSWADKVKGTPSPVASACKIVPSNTTAFTHRTKQEGGAAEISENNGLENGSDNEGWETVRHGKKNNEHGGKKDSKGRPHSATSRDSAQITPSQNGKLNHFTGSPSVRTSSERPGTISINENIKSVISKSENSQGVICKNEICMRGDSKNGESKRNDLTVAAVSEHNRTMNGLTRESRGSLTSDEEEELAVPLDYSDIEQDVDYDEEHEKAISDAIQAEETLSREMEEWHEQALASAIAHEKSLNQEIEKEEAFVTALNGHGLTPTSEMETETEGEGGDADNNEETSLDGSSKNITWDEMVAKYEVHCDGFWRLLQTSSNISLLIMKLIVHCDDFWRLLRGPSNMALLLMKLLIPYDVLKARQQRERLLEERLQKLQILSEKVEKVRDLQEDLLHQRHCHLEEKHQRGERLRMIMLQEKVRKAQEEEAKVNEIAFINTLEAQNKKIEVMSRFQGHEARLQDLQEERQRKREEQQAKEAAAQERRRQLEAERMARLEEMQQKKLEQEAKYKREKMEREKAREEAAKERAREREMRIAAKNEALRTAVEQLQLKIQQKQTDSTRRHEQQLEQVKEKAAAGVSRHPTLEEVPNVTPYDTKKICTICNVEIVSEVYLLSHLRGKKHQQSLLDKNIKPTPEDKDTVSLQYIKDMSTENTEQKKRQSLERQKAQKKRAKKLRTRMAAKGREYEGTLSSSGPQKHESAKKSRLQKIVKDLNRHLQMQATGPWATTRVAALERLHYELQKHDTQGEFSAMLRKEKADQVSFFSLDGLSVLTKILMVIDVSESKLAAPIIPSKTLCHVVNTVTMVCRDCQESSQYMVMSNKLPVALDLLMFQLRRDAKETSATAQRNLDLISFIACSEYSVSACFIVCSDLIEDIKTYLSSIREPFDDDHVTIEMVQSCLQLVASIGLYLGSRSSGVFEAKKDDVTQFVQTFKETELVAIIPTLYTMLLHYGHPRHSSPPPTLPQYQVSIATEGLRALNNMAAVDLQVLQACLGSEGISLEFRHIISYLLWICCEGPAEDLLHEVILIVGNFTVLNQENQVFVQSGRNPTLLHQFAHLPFQYFSDPRLRNVLFPSLIAACYDNEENKAIIEQEVSCALLENFLQDKLLDGEQDKLLPSKSRNTSADDVPERFSLESRFPVTLWNKASDFLLGTDSTKE</sequence>
<dbReference type="InterPro" id="IPR036236">
    <property type="entry name" value="Znf_C2H2_sf"/>
</dbReference>
<feature type="region of interest" description="Disordered" evidence="2">
    <location>
        <begin position="742"/>
        <end position="765"/>
    </location>
</feature>
<feature type="compositionally biased region" description="Low complexity" evidence="2">
    <location>
        <begin position="15"/>
        <end position="26"/>
    </location>
</feature>
<protein>
    <recommendedName>
        <fullName evidence="7">S phase cyclin A-associated protein in the endoplasmic reticulum</fullName>
    </recommendedName>
</protein>
<feature type="compositionally biased region" description="Polar residues" evidence="2">
    <location>
        <begin position="360"/>
        <end position="400"/>
    </location>
</feature>
<feature type="domain" description="S phase cyclin A-associated protein in the endoplasmic reticulum N-terminal" evidence="4">
    <location>
        <begin position="145"/>
        <end position="238"/>
    </location>
</feature>
<dbReference type="HOGENOM" id="CLU_005178_0_0_1"/>
<feature type="compositionally biased region" description="Basic residues" evidence="2">
    <location>
        <begin position="96"/>
        <end position="108"/>
    </location>
</feature>
<dbReference type="PhylomeDB" id="A7S9S1"/>
<evidence type="ECO:0000256" key="2">
    <source>
        <dbReference type="SAM" id="MobiDB-lite"/>
    </source>
</evidence>
<dbReference type="eggNOG" id="KOG4722">
    <property type="taxonomic scope" value="Eukaryota"/>
</dbReference>
<feature type="compositionally biased region" description="Basic and acidic residues" evidence="2">
    <location>
        <begin position="933"/>
        <end position="945"/>
    </location>
</feature>
<gene>
    <name evidence="5" type="ORF">NEMVEDRAFT_v1g208963</name>
</gene>
<dbReference type="InterPro" id="IPR032446">
    <property type="entry name" value="SCAPER_N"/>
</dbReference>
<dbReference type="EMBL" id="DS469605">
    <property type="protein sequence ID" value="EDO39561.1"/>
    <property type="molecule type" value="Genomic_DNA"/>
</dbReference>
<dbReference type="Pfam" id="PF12874">
    <property type="entry name" value="zf-met"/>
    <property type="match status" value="1"/>
</dbReference>
<feature type="compositionally biased region" description="Polar residues" evidence="2">
    <location>
        <begin position="128"/>
        <end position="147"/>
    </location>
</feature>
<dbReference type="Pfam" id="PF16501">
    <property type="entry name" value="SCAPER_N"/>
    <property type="match status" value="1"/>
</dbReference>
<organism evidence="5 6">
    <name type="scientific">Nematostella vectensis</name>
    <name type="common">Starlet sea anemone</name>
    <dbReference type="NCBI Taxonomy" id="45351"/>
    <lineage>
        <taxon>Eukaryota</taxon>
        <taxon>Metazoa</taxon>
        <taxon>Cnidaria</taxon>
        <taxon>Anthozoa</taxon>
        <taxon>Hexacorallia</taxon>
        <taxon>Actiniaria</taxon>
        <taxon>Edwardsiidae</taxon>
        <taxon>Nematostella</taxon>
    </lineage>
</organism>
<feature type="coiled-coil region" evidence="1">
    <location>
        <begin position="638"/>
        <end position="668"/>
    </location>
</feature>
<feature type="compositionally biased region" description="Polar residues" evidence="2">
    <location>
        <begin position="81"/>
        <end position="90"/>
    </location>
</feature>